<sequence length="122" mass="13975">MFFAWLLLIPVGICLFAPFSAMVVMGQDYLPHHVREAAARDMKVWLYDEFNWPSGAVGGQLLAAYPQYMMRVLNVESLMVPFKQEVNIPFPGQFLAAFCLDEEHRTYSSLEGKVIPTREYIP</sequence>
<gene>
    <name evidence="1" type="ORF">KTT_49850</name>
</gene>
<accession>A0A402A7Z9</accession>
<organism evidence="1 2">
    <name type="scientific">Tengunoibacter tsumagoiensis</name>
    <dbReference type="NCBI Taxonomy" id="2014871"/>
    <lineage>
        <taxon>Bacteria</taxon>
        <taxon>Bacillati</taxon>
        <taxon>Chloroflexota</taxon>
        <taxon>Ktedonobacteria</taxon>
        <taxon>Ktedonobacterales</taxon>
        <taxon>Dictyobacteraceae</taxon>
        <taxon>Tengunoibacter</taxon>
    </lineage>
</organism>
<reference evidence="2" key="1">
    <citation type="submission" date="2018-12" db="EMBL/GenBank/DDBJ databases">
        <title>Tengunoibacter tsumagoiensis gen. nov., sp. nov., Dictyobacter kobayashii sp. nov., D. alpinus sp. nov., and D. joshuensis sp. nov. and description of Dictyobacteraceae fam. nov. within the order Ktedonobacterales isolated from Tengu-no-mugimeshi.</title>
        <authorList>
            <person name="Wang C.M."/>
            <person name="Zheng Y."/>
            <person name="Sakai Y."/>
            <person name="Toyoda A."/>
            <person name="Minakuchi Y."/>
            <person name="Abe K."/>
            <person name="Yokota A."/>
            <person name="Yabe S."/>
        </authorList>
    </citation>
    <scope>NUCLEOTIDE SEQUENCE [LARGE SCALE GENOMIC DNA]</scope>
    <source>
        <strain evidence="2">Uno3</strain>
    </source>
</reference>
<dbReference type="EMBL" id="BIFR01000002">
    <property type="protein sequence ID" value="GCE15126.1"/>
    <property type="molecule type" value="Genomic_DNA"/>
</dbReference>
<evidence type="ECO:0000313" key="2">
    <source>
        <dbReference type="Proteomes" id="UP000287352"/>
    </source>
</evidence>
<comment type="caution">
    <text evidence="1">The sequence shown here is derived from an EMBL/GenBank/DDBJ whole genome shotgun (WGS) entry which is preliminary data.</text>
</comment>
<proteinExistence type="predicted"/>
<dbReference type="Proteomes" id="UP000287352">
    <property type="component" value="Unassembled WGS sequence"/>
</dbReference>
<name>A0A402A7Z9_9CHLR</name>
<protein>
    <submittedName>
        <fullName evidence="1">Uncharacterized protein</fullName>
    </submittedName>
</protein>
<dbReference type="AlphaFoldDB" id="A0A402A7Z9"/>
<keyword evidence="2" id="KW-1185">Reference proteome</keyword>
<evidence type="ECO:0000313" key="1">
    <source>
        <dbReference type="EMBL" id="GCE15126.1"/>
    </source>
</evidence>